<proteinExistence type="predicted"/>
<dbReference type="Gramene" id="PVH64259">
    <property type="protein sequence ID" value="PVH64259"/>
    <property type="gene ID" value="PAHAL_2G224400"/>
</dbReference>
<dbReference type="InterPro" id="IPR006580">
    <property type="entry name" value="Znf_TTF"/>
</dbReference>
<dbReference type="Pfam" id="PF05699">
    <property type="entry name" value="Dimer_Tnp_hAT"/>
    <property type="match status" value="1"/>
</dbReference>
<sequence length="663" mass="75394">MSAWASRGNDRRGARPAEGRSTRWSAPAPAAWGTADGGRQPLDVSPPTPPPVYDINHLPYDAGERLPIESYPVNDQDAIRRAYILNGPFHPYAHIFPKRKIGKRDRQFNFDSAFCFVCYLFKKGNGADTFIVDGWRNWNIGSNALIKHESSKAHKATQARYIGFINPKVAIDYNIEKWGDEDLRLYKIMLTYSLRCLKFLLHQELAFRGHDESEESSNRGNFLELLKFLAANSEEVNKYVLNNAPGNCTLTSPKIQQQIIYCCAMKTRKKIIEELGDEPYAILADEFSDISHKEQLALCLRYIDELGRPCEHFIGVVHVDDTSSLSLKEAIEALLVSHGLTMTQIRGQDYDGASNMKGGIKGLKTLIMQESPSAYYIHCFAHQLQLVLVAVAKGNTDCKRFFDQVSLLLSIVEVSCKHHGMLRNARLEQIRKALDCGELETGETRWGSHYKTVCNIISLYPSIRDVLIALGDDTSHRADWSKINFMVGAFESFEFVFIAQLMFVILGYANELSECLQRREQDILNAISLVNVAKSRMQQLRSDGWNQFLERKLHRLAEFYPNDIKGNNLLKLELQLDNYIDDVRQDDSFKGLENLVDLSVKLVQTKRHKVYDMVYLLLKLVLFLQVATASVERVFSAMALIKTKLRNKLGDSLLDDCLVTFIE</sequence>
<dbReference type="PANTHER" id="PTHR11697">
    <property type="entry name" value="GENERAL TRANSCRIPTION FACTOR 2-RELATED ZINC FINGER PROTEIN"/>
    <property type="match status" value="1"/>
</dbReference>
<evidence type="ECO:0000313" key="3">
    <source>
        <dbReference type="EMBL" id="PVH64259.1"/>
    </source>
</evidence>
<name>A0A2T8KQ31_9POAL</name>
<evidence type="ECO:0000259" key="2">
    <source>
        <dbReference type="SMART" id="SM00597"/>
    </source>
</evidence>
<dbReference type="InterPro" id="IPR025398">
    <property type="entry name" value="DUF4371"/>
</dbReference>
<dbReference type="InterPro" id="IPR008906">
    <property type="entry name" value="HATC_C_dom"/>
</dbReference>
<dbReference type="Proteomes" id="UP000243499">
    <property type="component" value="Chromosome 2"/>
</dbReference>
<evidence type="ECO:0000256" key="1">
    <source>
        <dbReference type="SAM" id="MobiDB-lite"/>
    </source>
</evidence>
<dbReference type="InterPro" id="IPR055298">
    <property type="entry name" value="AtLOH3-like"/>
</dbReference>
<dbReference type="GO" id="GO:0046983">
    <property type="term" value="F:protein dimerization activity"/>
    <property type="evidence" value="ECO:0007669"/>
    <property type="project" value="InterPro"/>
</dbReference>
<dbReference type="SUPFAM" id="SSF53098">
    <property type="entry name" value="Ribonuclease H-like"/>
    <property type="match status" value="1"/>
</dbReference>
<gene>
    <name evidence="3" type="ORF">PAHAL_2G224400</name>
</gene>
<protein>
    <recommendedName>
        <fullName evidence="2">TTF-type domain-containing protein</fullName>
    </recommendedName>
</protein>
<dbReference type="PANTHER" id="PTHR11697:SF230">
    <property type="entry name" value="ZINC FINGER, MYM DOMAIN CONTAINING 1"/>
    <property type="match status" value="1"/>
</dbReference>
<dbReference type="EMBL" id="CM008047">
    <property type="protein sequence ID" value="PVH64259.1"/>
    <property type="molecule type" value="Genomic_DNA"/>
</dbReference>
<reference evidence="3" key="1">
    <citation type="submission" date="2018-04" db="EMBL/GenBank/DDBJ databases">
        <title>WGS assembly of Panicum hallii.</title>
        <authorList>
            <person name="Lovell J."/>
            <person name="Jenkins J."/>
            <person name="Lowry D."/>
            <person name="Mamidi S."/>
            <person name="Sreedasyam A."/>
            <person name="Weng X."/>
            <person name="Barry K."/>
            <person name="Bonette J."/>
            <person name="Campitelli B."/>
            <person name="Daum C."/>
            <person name="Gordon S."/>
            <person name="Gould B."/>
            <person name="Lipzen A."/>
            <person name="Macqueen A."/>
            <person name="Palacio-Mejia J."/>
            <person name="Plott C."/>
            <person name="Shakirov E."/>
            <person name="Shu S."/>
            <person name="Yoshinaga Y."/>
            <person name="Zane M."/>
            <person name="Rokhsar D."/>
            <person name="Grimwood J."/>
            <person name="Schmutz J."/>
            <person name="Juenger T."/>
        </authorList>
    </citation>
    <scope>NUCLEOTIDE SEQUENCE [LARGE SCALE GENOMIC DNA]</scope>
    <source>
        <strain evidence="3">FIL2</strain>
    </source>
</reference>
<dbReference type="SMART" id="SM00597">
    <property type="entry name" value="ZnF_TTF"/>
    <property type="match status" value="1"/>
</dbReference>
<organism evidence="3">
    <name type="scientific">Panicum hallii</name>
    <dbReference type="NCBI Taxonomy" id="206008"/>
    <lineage>
        <taxon>Eukaryota</taxon>
        <taxon>Viridiplantae</taxon>
        <taxon>Streptophyta</taxon>
        <taxon>Embryophyta</taxon>
        <taxon>Tracheophyta</taxon>
        <taxon>Spermatophyta</taxon>
        <taxon>Magnoliopsida</taxon>
        <taxon>Liliopsida</taxon>
        <taxon>Poales</taxon>
        <taxon>Poaceae</taxon>
        <taxon>PACMAD clade</taxon>
        <taxon>Panicoideae</taxon>
        <taxon>Panicodae</taxon>
        <taxon>Paniceae</taxon>
        <taxon>Panicinae</taxon>
        <taxon>Panicum</taxon>
        <taxon>Panicum sect. Panicum</taxon>
    </lineage>
</organism>
<dbReference type="Pfam" id="PF14291">
    <property type="entry name" value="DUF4371"/>
    <property type="match status" value="1"/>
</dbReference>
<feature type="region of interest" description="Disordered" evidence="1">
    <location>
        <begin position="1"/>
        <end position="56"/>
    </location>
</feature>
<dbReference type="InterPro" id="IPR012337">
    <property type="entry name" value="RNaseH-like_sf"/>
</dbReference>
<accession>A0A2T8KQ31</accession>
<feature type="compositionally biased region" description="Basic and acidic residues" evidence="1">
    <location>
        <begin position="8"/>
        <end position="21"/>
    </location>
</feature>
<feature type="domain" description="TTF-type" evidence="2">
    <location>
        <begin position="96"/>
        <end position="190"/>
    </location>
</feature>
<dbReference type="AlphaFoldDB" id="A0A2T8KQ31"/>